<dbReference type="EMBL" id="CP058214">
    <property type="protein sequence ID" value="QPC43080.1"/>
    <property type="molecule type" value="Genomic_DNA"/>
</dbReference>
<dbReference type="PROSITE" id="PS50931">
    <property type="entry name" value="HTH_LYSR"/>
    <property type="match status" value="1"/>
</dbReference>
<sequence length="314" mass="34417">MNPQALAHLSALRAFEAAARHMSFTRASEELHVTPAAISHHIRQLEDWLGTKLFVRKPRAVELTQAGQALLPGVRDGLGQLAGAVERVRRRGDRRQLVISMAPSFAAKWLVPRLEGFRRICPEVDVRIDSNSRVIDFARDGVDIAIRYGDGAYPDFVVEPLVPYRNFPVCSPQLLEDGPPLRVPADLARHTLLHVHWLSGDATSPEWAMWLKAAGAEEVDWSRGPVFNDEANAVAAALAGQGVALVNGVLVGDDLSSGRLVRPFELELAHDGYGYWLVIPPALMEEAPVKAFHDWLLTEVERSTALPGSCVAAV</sequence>
<evidence type="ECO:0000313" key="6">
    <source>
        <dbReference type="EMBL" id="QPC43080.1"/>
    </source>
</evidence>
<dbReference type="Proteomes" id="UP000593594">
    <property type="component" value="Chromosome"/>
</dbReference>
<accession>A0A7S8HBY6</accession>
<dbReference type="GO" id="GO:0043565">
    <property type="term" value="F:sequence-specific DNA binding"/>
    <property type="evidence" value="ECO:0007669"/>
    <property type="project" value="TreeGrafter"/>
</dbReference>
<dbReference type="Pfam" id="PF03466">
    <property type="entry name" value="LysR_substrate"/>
    <property type="match status" value="1"/>
</dbReference>
<dbReference type="KEGG" id="kmn:HW532_10505"/>
<dbReference type="CDD" id="cd08432">
    <property type="entry name" value="PBP2_GcdR_TrpI_HvrB_AmpR_like"/>
    <property type="match status" value="1"/>
</dbReference>
<protein>
    <submittedName>
        <fullName evidence="6">Transcriptional regulator GcvA</fullName>
    </submittedName>
</protein>
<feature type="domain" description="HTH lysR-type" evidence="5">
    <location>
        <begin position="9"/>
        <end position="64"/>
    </location>
</feature>
<evidence type="ECO:0000256" key="4">
    <source>
        <dbReference type="ARBA" id="ARBA00023163"/>
    </source>
</evidence>
<gene>
    <name evidence="6" type="primary">gcvA</name>
    <name evidence="6" type="ORF">HW532_10505</name>
</gene>
<dbReference type="InterPro" id="IPR036390">
    <property type="entry name" value="WH_DNA-bd_sf"/>
</dbReference>
<dbReference type="InterPro" id="IPR000847">
    <property type="entry name" value="LysR_HTH_N"/>
</dbReference>
<dbReference type="GO" id="GO:0003700">
    <property type="term" value="F:DNA-binding transcription factor activity"/>
    <property type="evidence" value="ECO:0007669"/>
    <property type="project" value="InterPro"/>
</dbReference>
<proteinExistence type="inferred from homology"/>
<name>A0A7S8HBY6_9HYPH</name>
<dbReference type="PANTHER" id="PTHR30537">
    <property type="entry name" value="HTH-TYPE TRANSCRIPTIONAL REGULATOR"/>
    <property type="match status" value="1"/>
</dbReference>
<comment type="similarity">
    <text evidence="1">Belongs to the LysR transcriptional regulatory family.</text>
</comment>
<dbReference type="InterPro" id="IPR058163">
    <property type="entry name" value="LysR-type_TF_proteobact-type"/>
</dbReference>
<dbReference type="FunFam" id="1.10.10.10:FF:000038">
    <property type="entry name" value="Glycine cleavage system transcriptional activator"/>
    <property type="match status" value="1"/>
</dbReference>
<evidence type="ECO:0000256" key="1">
    <source>
        <dbReference type="ARBA" id="ARBA00009437"/>
    </source>
</evidence>
<organism evidence="6 7">
    <name type="scientific">Kaustia mangrovi</name>
    <dbReference type="NCBI Taxonomy" id="2593653"/>
    <lineage>
        <taxon>Bacteria</taxon>
        <taxon>Pseudomonadati</taxon>
        <taxon>Pseudomonadota</taxon>
        <taxon>Alphaproteobacteria</taxon>
        <taxon>Hyphomicrobiales</taxon>
        <taxon>Parvibaculaceae</taxon>
        <taxon>Kaustia</taxon>
    </lineage>
</organism>
<keyword evidence="2" id="KW-0805">Transcription regulation</keyword>
<keyword evidence="4" id="KW-0804">Transcription</keyword>
<reference evidence="6 7" key="1">
    <citation type="submission" date="2020-06" db="EMBL/GenBank/DDBJ databases">
        <title>Genome sequence of 2 isolates from Red Sea Mangroves.</title>
        <authorList>
            <person name="Sefrji F."/>
            <person name="Michoud G."/>
            <person name="Merlino G."/>
            <person name="Daffonchio D."/>
        </authorList>
    </citation>
    <scope>NUCLEOTIDE SEQUENCE [LARGE SCALE GENOMIC DNA]</scope>
    <source>
        <strain evidence="6 7">R1DC25</strain>
    </source>
</reference>
<dbReference type="SUPFAM" id="SSF53850">
    <property type="entry name" value="Periplasmic binding protein-like II"/>
    <property type="match status" value="1"/>
</dbReference>
<dbReference type="Gene3D" id="1.10.10.10">
    <property type="entry name" value="Winged helix-like DNA-binding domain superfamily/Winged helix DNA-binding domain"/>
    <property type="match status" value="1"/>
</dbReference>
<dbReference type="SUPFAM" id="SSF46785">
    <property type="entry name" value="Winged helix' DNA-binding domain"/>
    <property type="match status" value="1"/>
</dbReference>
<dbReference type="InterPro" id="IPR005119">
    <property type="entry name" value="LysR_subst-bd"/>
</dbReference>
<dbReference type="FunFam" id="3.40.190.10:FF:000017">
    <property type="entry name" value="Glycine cleavage system transcriptional activator"/>
    <property type="match status" value="1"/>
</dbReference>
<keyword evidence="3" id="KW-0238">DNA-binding</keyword>
<evidence type="ECO:0000313" key="7">
    <source>
        <dbReference type="Proteomes" id="UP000593594"/>
    </source>
</evidence>
<dbReference type="AlphaFoldDB" id="A0A7S8HBY6"/>
<evidence type="ECO:0000256" key="2">
    <source>
        <dbReference type="ARBA" id="ARBA00023015"/>
    </source>
</evidence>
<dbReference type="PANTHER" id="PTHR30537:SF26">
    <property type="entry name" value="GLYCINE CLEAVAGE SYSTEM TRANSCRIPTIONAL ACTIVATOR"/>
    <property type="match status" value="1"/>
</dbReference>
<dbReference type="NCBIfam" id="NF008352">
    <property type="entry name" value="PRK11139.1"/>
    <property type="match status" value="1"/>
</dbReference>
<keyword evidence="7" id="KW-1185">Reference proteome</keyword>
<dbReference type="RefSeq" id="WP_213164320.1">
    <property type="nucleotide sequence ID" value="NZ_CP058214.1"/>
</dbReference>
<dbReference type="Pfam" id="PF00126">
    <property type="entry name" value="HTH_1"/>
    <property type="match status" value="1"/>
</dbReference>
<evidence type="ECO:0000259" key="5">
    <source>
        <dbReference type="PROSITE" id="PS50931"/>
    </source>
</evidence>
<dbReference type="GO" id="GO:0006351">
    <property type="term" value="P:DNA-templated transcription"/>
    <property type="evidence" value="ECO:0007669"/>
    <property type="project" value="TreeGrafter"/>
</dbReference>
<dbReference type="Gene3D" id="3.40.190.10">
    <property type="entry name" value="Periplasmic binding protein-like II"/>
    <property type="match status" value="2"/>
</dbReference>
<evidence type="ECO:0000256" key="3">
    <source>
        <dbReference type="ARBA" id="ARBA00023125"/>
    </source>
</evidence>
<dbReference type="PRINTS" id="PR00039">
    <property type="entry name" value="HTHLYSR"/>
</dbReference>
<dbReference type="InterPro" id="IPR036388">
    <property type="entry name" value="WH-like_DNA-bd_sf"/>
</dbReference>